<evidence type="ECO:0000313" key="2">
    <source>
        <dbReference type="EMBL" id="OUN03433.1"/>
    </source>
</evidence>
<dbReference type="OrthoDB" id="1100737at2"/>
<feature type="domain" description="GIY-YIG catalytic" evidence="1">
    <location>
        <begin position="123"/>
        <end position="264"/>
    </location>
</feature>
<dbReference type="Proteomes" id="UP000195772">
    <property type="component" value="Unassembled WGS sequence"/>
</dbReference>
<dbReference type="EMBL" id="NFHB01000004">
    <property type="protein sequence ID" value="OUN03433.1"/>
    <property type="molecule type" value="Genomic_DNA"/>
</dbReference>
<comment type="caution">
    <text evidence="2">The sequence shown here is derived from an EMBL/GenBank/DDBJ whole genome shotgun (WGS) entry which is preliminary data.</text>
</comment>
<dbReference type="RefSeq" id="WP_087402079.1">
    <property type="nucleotide sequence ID" value="NZ_BAAFKZ010000015.1"/>
</dbReference>
<evidence type="ECO:0000313" key="3">
    <source>
        <dbReference type="Proteomes" id="UP000195772"/>
    </source>
</evidence>
<protein>
    <recommendedName>
        <fullName evidence="1">GIY-YIG catalytic domain-containing protein</fullName>
    </recommendedName>
</protein>
<dbReference type="InterPro" id="IPR049311">
    <property type="entry name" value="GIY_YIG_cat"/>
</dbReference>
<evidence type="ECO:0000259" key="1">
    <source>
        <dbReference type="Pfam" id="PF20815"/>
    </source>
</evidence>
<name>A0A1Y3QUV4_9BACT</name>
<dbReference type="Pfam" id="PF20815">
    <property type="entry name" value="GIY_YIG_2"/>
    <property type="match status" value="1"/>
</dbReference>
<sequence>MTLHEAMEKLFRQVGRPMTTKEIAEKLNENKWYQKADGSPLTPYQIYGRAKNYPALFHREGSIIYLKGSEMVEESISKKSAKQLVRINLISIKDTVLLGKMLMNEQNFKSAKDVDGLIPHAPGLYCIRIKNIRLLPKPFATILLERGHNILYIGIASEDLHKRFLNQELRAQGHGTFFRSMGAVLGYRPQKGSLVGKKNQRNYSFSEADKLKIIEWINENLTVNWVEYVENFDALETDLIVKYLPLFNLAKNPMALQILSDLRTECVEIASRN</sequence>
<gene>
    <name evidence="2" type="ORF">B5G41_07030</name>
</gene>
<organism evidence="2 3">
    <name type="scientific">Alistipes onderdonkii</name>
    <dbReference type="NCBI Taxonomy" id="328813"/>
    <lineage>
        <taxon>Bacteria</taxon>
        <taxon>Pseudomonadati</taxon>
        <taxon>Bacteroidota</taxon>
        <taxon>Bacteroidia</taxon>
        <taxon>Bacteroidales</taxon>
        <taxon>Rikenellaceae</taxon>
        <taxon>Alistipes</taxon>
    </lineage>
</organism>
<dbReference type="AlphaFoldDB" id="A0A1Y3QUV4"/>
<proteinExistence type="predicted"/>
<reference evidence="3" key="1">
    <citation type="submission" date="2017-04" db="EMBL/GenBank/DDBJ databases">
        <title>Function of individual gut microbiota members based on whole genome sequencing of pure cultures obtained from chicken caecum.</title>
        <authorList>
            <person name="Medvecky M."/>
            <person name="Cejkova D."/>
            <person name="Polansky O."/>
            <person name="Karasova D."/>
            <person name="Kubasova T."/>
            <person name="Cizek A."/>
            <person name="Rychlik I."/>
        </authorList>
    </citation>
    <scope>NUCLEOTIDE SEQUENCE [LARGE SCALE GENOMIC DNA]</scope>
    <source>
        <strain evidence="3">An90</strain>
    </source>
</reference>
<accession>A0A1Y3QUV4</accession>